<dbReference type="EMBL" id="PDUG01000005">
    <property type="protein sequence ID" value="PIC24519.1"/>
    <property type="molecule type" value="Genomic_DNA"/>
</dbReference>
<feature type="transmembrane region" description="Helical" evidence="2">
    <location>
        <begin position="104"/>
        <end position="125"/>
    </location>
</feature>
<evidence type="ECO:0000313" key="3">
    <source>
        <dbReference type="EMBL" id="PIC24519.1"/>
    </source>
</evidence>
<comment type="caution">
    <text evidence="3">The sequence shown here is derived from an EMBL/GenBank/DDBJ whole genome shotgun (WGS) entry which is preliminary data.</text>
</comment>
<protein>
    <submittedName>
        <fullName evidence="3">Uncharacterized protein</fullName>
    </submittedName>
</protein>
<dbReference type="AlphaFoldDB" id="A0A2G5TBE7"/>
<keyword evidence="2" id="KW-1133">Transmembrane helix</keyword>
<evidence type="ECO:0000256" key="1">
    <source>
        <dbReference type="SAM" id="MobiDB-lite"/>
    </source>
</evidence>
<organism evidence="3 4">
    <name type="scientific">Caenorhabditis nigoni</name>
    <dbReference type="NCBI Taxonomy" id="1611254"/>
    <lineage>
        <taxon>Eukaryota</taxon>
        <taxon>Metazoa</taxon>
        <taxon>Ecdysozoa</taxon>
        <taxon>Nematoda</taxon>
        <taxon>Chromadorea</taxon>
        <taxon>Rhabditida</taxon>
        <taxon>Rhabditina</taxon>
        <taxon>Rhabditomorpha</taxon>
        <taxon>Rhabditoidea</taxon>
        <taxon>Rhabditidae</taxon>
        <taxon>Peloderinae</taxon>
        <taxon>Caenorhabditis</taxon>
    </lineage>
</organism>
<keyword evidence="4" id="KW-1185">Reference proteome</keyword>
<keyword evidence="2" id="KW-0472">Membrane</keyword>
<gene>
    <name evidence="3" type="primary">Cnig_chr_V.g17829</name>
    <name evidence="3" type="ORF">B9Z55_017829</name>
</gene>
<feature type="region of interest" description="Disordered" evidence="1">
    <location>
        <begin position="1"/>
        <end position="28"/>
    </location>
</feature>
<keyword evidence="2" id="KW-0812">Transmembrane</keyword>
<accession>A0A2G5TBE7</accession>
<sequence length="126" mass="13947">MTLSAIISDLPSSSTMPARTTPDLESQVSQTSALVIPPPYMDPAHAQAKKLQSRLSRESISQMKPCEHCGAAPHAQVAHLPREQVFVWPAVRPTNHIHQDSRKFIGYVILIAFVIFLLFAACKYLP</sequence>
<evidence type="ECO:0000256" key="2">
    <source>
        <dbReference type="SAM" id="Phobius"/>
    </source>
</evidence>
<dbReference type="OrthoDB" id="5772828at2759"/>
<dbReference type="Proteomes" id="UP000230233">
    <property type="component" value="Chromosome V"/>
</dbReference>
<evidence type="ECO:0000313" key="4">
    <source>
        <dbReference type="Proteomes" id="UP000230233"/>
    </source>
</evidence>
<name>A0A2G5TBE7_9PELO</name>
<proteinExistence type="predicted"/>
<reference evidence="4" key="1">
    <citation type="submission" date="2017-10" db="EMBL/GenBank/DDBJ databases">
        <title>Rapid genome shrinkage in a self-fertile nematode reveals novel sperm competition proteins.</title>
        <authorList>
            <person name="Yin D."/>
            <person name="Schwarz E.M."/>
            <person name="Thomas C.G."/>
            <person name="Felde R.L."/>
            <person name="Korf I.F."/>
            <person name="Cutter A.D."/>
            <person name="Schartner C.M."/>
            <person name="Ralston E.J."/>
            <person name="Meyer B.J."/>
            <person name="Haag E.S."/>
        </authorList>
    </citation>
    <scope>NUCLEOTIDE SEQUENCE [LARGE SCALE GENOMIC DNA]</scope>
    <source>
        <strain evidence="4">JU1422</strain>
    </source>
</reference>